<keyword evidence="1" id="KW-0732">Signal</keyword>
<dbReference type="InterPro" id="IPR005901">
    <property type="entry name" value="GLPGLI"/>
</dbReference>
<proteinExistence type="predicted"/>
<dbReference type="AlphaFoldDB" id="A4C141"/>
<comment type="caution">
    <text evidence="2">The sequence shown here is derived from an EMBL/GenBank/DDBJ whole genome shotgun (WGS) entry which is preliminary data.</text>
</comment>
<protein>
    <recommendedName>
        <fullName evidence="4">GLPGLI family protein</fullName>
    </recommendedName>
</protein>
<organism evidence="2 3">
    <name type="scientific">Polaribacter irgensii 23-P</name>
    <dbReference type="NCBI Taxonomy" id="313594"/>
    <lineage>
        <taxon>Bacteria</taxon>
        <taxon>Pseudomonadati</taxon>
        <taxon>Bacteroidota</taxon>
        <taxon>Flavobacteriia</taxon>
        <taxon>Flavobacteriales</taxon>
        <taxon>Flavobacteriaceae</taxon>
    </lineage>
</organism>
<evidence type="ECO:0000313" key="2">
    <source>
        <dbReference type="EMBL" id="EAR11844.1"/>
    </source>
</evidence>
<dbReference type="RefSeq" id="WP_004570804.1">
    <property type="nucleotide sequence ID" value="NZ_CH724148.1"/>
</dbReference>
<evidence type="ECO:0008006" key="4">
    <source>
        <dbReference type="Google" id="ProtNLM"/>
    </source>
</evidence>
<dbReference type="NCBIfam" id="TIGR01200">
    <property type="entry name" value="GLPGLI"/>
    <property type="match status" value="1"/>
</dbReference>
<sequence>MKKILLIFTTLISITTYAQNNLNYKLIAKYNYQKQIDSTDEKSKINLENYSLYLNEDNSLFVSDNRIRLDTILNNANFSDLDKLRSLPKPSSNKRIFKSTSSKKITIYDEFYDNIYMYNDTVNMKWKITNIYDTLNNMKVRRAETKFRGRNYIAWYTSEIPISDGPYKFRGLPGLIIKIYDSKKEINYSLIGLEKYKKSKSLNNNYDNEALSVSKSEYTKIKKNFKQNPIPYMESQGAVFSEETKRIIREKFRKRNEKTNNPIELKENDE</sequence>
<name>A4C141_9FLAO</name>
<dbReference type="EMBL" id="AAOG01000003">
    <property type="protein sequence ID" value="EAR11844.1"/>
    <property type="molecule type" value="Genomic_DNA"/>
</dbReference>
<accession>A4C141</accession>
<reference evidence="2 3" key="1">
    <citation type="submission" date="2006-02" db="EMBL/GenBank/DDBJ databases">
        <authorList>
            <person name="Murray A."/>
            <person name="Staley J."/>
            <person name="Ferriera S."/>
            <person name="Johnson J."/>
            <person name="Kravitz S."/>
            <person name="Halpern A."/>
            <person name="Remington K."/>
            <person name="Beeson K."/>
            <person name="Tran B."/>
            <person name="Rogers Y.-H."/>
            <person name="Friedman R."/>
            <person name="Venter J.C."/>
        </authorList>
    </citation>
    <scope>NUCLEOTIDE SEQUENCE [LARGE SCALE GENOMIC DNA]</scope>
    <source>
        <strain evidence="2 3">23-P</strain>
    </source>
</reference>
<evidence type="ECO:0000256" key="1">
    <source>
        <dbReference type="SAM" id="SignalP"/>
    </source>
</evidence>
<dbReference type="OrthoDB" id="1440774at2"/>
<dbReference type="HOGENOM" id="CLU_066214_0_2_10"/>
<gene>
    <name evidence="2" type="ORF">PI23P_10942</name>
</gene>
<dbReference type="Proteomes" id="UP000003053">
    <property type="component" value="Unassembled WGS sequence"/>
</dbReference>
<dbReference type="eggNOG" id="ENOG5031YMS">
    <property type="taxonomic scope" value="Bacteria"/>
</dbReference>
<keyword evidence="3" id="KW-1185">Reference proteome</keyword>
<evidence type="ECO:0000313" key="3">
    <source>
        <dbReference type="Proteomes" id="UP000003053"/>
    </source>
</evidence>
<feature type="chain" id="PRO_5002665559" description="GLPGLI family protein" evidence="1">
    <location>
        <begin position="19"/>
        <end position="270"/>
    </location>
</feature>
<dbReference type="Pfam" id="PF09697">
    <property type="entry name" value="Porph_ging"/>
    <property type="match status" value="1"/>
</dbReference>
<dbReference type="STRING" id="313594.PI23P_10942"/>
<feature type="signal peptide" evidence="1">
    <location>
        <begin position="1"/>
        <end position="18"/>
    </location>
</feature>